<proteinExistence type="predicted"/>
<dbReference type="EMBL" id="ML976419">
    <property type="protein sequence ID" value="KAF1934644.1"/>
    <property type="molecule type" value="Genomic_DNA"/>
</dbReference>
<protein>
    <submittedName>
        <fullName evidence="1">Uncharacterized protein</fullName>
    </submittedName>
</protein>
<name>A0A6A5S586_9PLEO</name>
<sequence>MAQEVPGTCLPPDSFKDPVIVISNHNMKLSSLGKKAEFSAVREAFAADCNQRWNQEFIDYSHFWLDLGYERFEKQAATTLLRNAECNKWWTSQFKDKAGNSGKTTTIAVFPWAGTVAGSVTVKTHKSNFLHQGGLAYAKAYNVNKEQFATQLKGIGPYQDPLFEVLSYTQEQLAKWASLQKQGRWPSKLSRKLLLRHEQATKNRIYSALDSTRKGSFGDRQEFRILYEVFMLMPPNTSQIIRDSLEDVNNNRNAHRPYWCLATQDVNDFRIAECNRWILGLEMLASSAECQPGTNQRAY</sequence>
<keyword evidence="2" id="KW-1185">Reference proteome</keyword>
<dbReference type="Proteomes" id="UP000800038">
    <property type="component" value="Unassembled WGS sequence"/>
</dbReference>
<evidence type="ECO:0000313" key="2">
    <source>
        <dbReference type="Proteomes" id="UP000800038"/>
    </source>
</evidence>
<dbReference type="OrthoDB" id="5369347at2759"/>
<organism evidence="1 2">
    <name type="scientific">Clathrospora elynae</name>
    <dbReference type="NCBI Taxonomy" id="706981"/>
    <lineage>
        <taxon>Eukaryota</taxon>
        <taxon>Fungi</taxon>
        <taxon>Dikarya</taxon>
        <taxon>Ascomycota</taxon>
        <taxon>Pezizomycotina</taxon>
        <taxon>Dothideomycetes</taxon>
        <taxon>Pleosporomycetidae</taxon>
        <taxon>Pleosporales</taxon>
        <taxon>Diademaceae</taxon>
        <taxon>Clathrospora</taxon>
    </lineage>
</organism>
<gene>
    <name evidence="1" type="ORF">EJ02DRAFT_429162</name>
</gene>
<evidence type="ECO:0000313" key="1">
    <source>
        <dbReference type="EMBL" id="KAF1934644.1"/>
    </source>
</evidence>
<accession>A0A6A5S586</accession>
<dbReference type="AlphaFoldDB" id="A0A6A5S586"/>
<reference evidence="1" key="1">
    <citation type="journal article" date="2020" name="Stud. Mycol.">
        <title>101 Dothideomycetes genomes: a test case for predicting lifestyles and emergence of pathogens.</title>
        <authorList>
            <person name="Haridas S."/>
            <person name="Albert R."/>
            <person name="Binder M."/>
            <person name="Bloem J."/>
            <person name="Labutti K."/>
            <person name="Salamov A."/>
            <person name="Andreopoulos B."/>
            <person name="Baker S."/>
            <person name="Barry K."/>
            <person name="Bills G."/>
            <person name="Bluhm B."/>
            <person name="Cannon C."/>
            <person name="Castanera R."/>
            <person name="Culley D."/>
            <person name="Daum C."/>
            <person name="Ezra D."/>
            <person name="Gonzalez J."/>
            <person name="Henrissat B."/>
            <person name="Kuo A."/>
            <person name="Liang C."/>
            <person name="Lipzen A."/>
            <person name="Lutzoni F."/>
            <person name="Magnuson J."/>
            <person name="Mondo S."/>
            <person name="Nolan M."/>
            <person name="Ohm R."/>
            <person name="Pangilinan J."/>
            <person name="Park H.-J."/>
            <person name="Ramirez L."/>
            <person name="Alfaro M."/>
            <person name="Sun H."/>
            <person name="Tritt A."/>
            <person name="Yoshinaga Y."/>
            <person name="Zwiers L.-H."/>
            <person name="Turgeon B."/>
            <person name="Goodwin S."/>
            <person name="Spatafora J."/>
            <person name="Crous P."/>
            <person name="Grigoriev I."/>
        </authorList>
    </citation>
    <scope>NUCLEOTIDE SEQUENCE</scope>
    <source>
        <strain evidence="1">CBS 161.51</strain>
    </source>
</reference>